<dbReference type="STRING" id="1314778.A0A5C3PA08"/>
<evidence type="ECO:0000313" key="2">
    <source>
        <dbReference type="Proteomes" id="UP000308197"/>
    </source>
</evidence>
<organism evidence="1 2">
    <name type="scientific">Polyporus arcularius HHB13444</name>
    <dbReference type="NCBI Taxonomy" id="1314778"/>
    <lineage>
        <taxon>Eukaryota</taxon>
        <taxon>Fungi</taxon>
        <taxon>Dikarya</taxon>
        <taxon>Basidiomycota</taxon>
        <taxon>Agaricomycotina</taxon>
        <taxon>Agaricomycetes</taxon>
        <taxon>Polyporales</taxon>
        <taxon>Polyporaceae</taxon>
        <taxon>Polyporus</taxon>
    </lineage>
</organism>
<protein>
    <submittedName>
        <fullName evidence="1">Uncharacterized protein</fullName>
    </submittedName>
</protein>
<dbReference type="Proteomes" id="UP000308197">
    <property type="component" value="Unassembled WGS sequence"/>
</dbReference>
<proteinExistence type="predicted"/>
<dbReference type="EMBL" id="ML211276">
    <property type="protein sequence ID" value="TFK85060.1"/>
    <property type="molecule type" value="Genomic_DNA"/>
</dbReference>
<evidence type="ECO:0000313" key="1">
    <source>
        <dbReference type="EMBL" id="TFK85060.1"/>
    </source>
</evidence>
<reference evidence="1 2" key="1">
    <citation type="journal article" date="2019" name="Nat. Ecol. Evol.">
        <title>Megaphylogeny resolves global patterns of mushroom evolution.</title>
        <authorList>
            <person name="Varga T."/>
            <person name="Krizsan K."/>
            <person name="Foldi C."/>
            <person name="Dima B."/>
            <person name="Sanchez-Garcia M."/>
            <person name="Sanchez-Ramirez S."/>
            <person name="Szollosi G.J."/>
            <person name="Szarkandi J.G."/>
            <person name="Papp V."/>
            <person name="Albert L."/>
            <person name="Andreopoulos W."/>
            <person name="Angelini C."/>
            <person name="Antonin V."/>
            <person name="Barry K.W."/>
            <person name="Bougher N.L."/>
            <person name="Buchanan P."/>
            <person name="Buyck B."/>
            <person name="Bense V."/>
            <person name="Catcheside P."/>
            <person name="Chovatia M."/>
            <person name="Cooper J."/>
            <person name="Damon W."/>
            <person name="Desjardin D."/>
            <person name="Finy P."/>
            <person name="Geml J."/>
            <person name="Haridas S."/>
            <person name="Hughes K."/>
            <person name="Justo A."/>
            <person name="Karasinski D."/>
            <person name="Kautmanova I."/>
            <person name="Kiss B."/>
            <person name="Kocsube S."/>
            <person name="Kotiranta H."/>
            <person name="LaButti K.M."/>
            <person name="Lechner B.E."/>
            <person name="Liimatainen K."/>
            <person name="Lipzen A."/>
            <person name="Lukacs Z."/>
            <person name="Mihaltcheva S."/>
            <person name="Morgado L.N."/>
            <person name="Niskanen T."/>
            <person name="Noordeloos M.E."/>
            <person name="Ohm R.A."/>
            <person name="Ortiz-Santana B."/>
            <person name="Ovrebo C."/>
            <person name="Racz N."/>
            <person name="Riley R."/>
            <person name="Savchenko A."/>
            <person name="Shiryaev A."/>
            <person name="Soop K."/>
            <person name="Spirin V."/>
            <person name="Szebenyi C."/>
            <person name="Tomsovsky M."/>
            <person name="Tulloss R.E."/>
            <person name="Uehling J."/>
            <person name="Grigoriev I.V."/>
            <person name="Vagvolgyi C."/>
            <person name="Papp T."/>
            <person name="Martin F.M."/>
            <person name="Miettinen O."/>
            <person name="Hibbett D.S."/>
            <person name="Nagy L.G."/>
        </authorList>
    </citation>
    <scope>NUCLEOTIDE SEQUENCE [LARGE SCALE GENOMIC DNA]</scope>
    <source>
        <strain evidence="1 2">HHB13444</strain>
    </source>
</reference>
<sequence>MRCRASAPPPSKAAREPGQTVNERTIMSVPHQTPRIPRGQKELWTFVRNLPQYTHWHDGDKRGWGFVRYRSGDRSAGTMDVTGSAVEEGHHPILGVGTVYNLEGFLKCMEEEGRPTPSDEAVEKLEKILYMKDERTGEYFCPLMKPEALSELDPDMCPPLRYSSRYGFCL</sequence>
<dbReference type="AlphaFoldDB" id="A0A5C3PA08"/>
<dbReference type="InParanoid" id="A0A5C3PA08"/>
<keyword evidence="2" id="KW-1185">Reference proteome</keyword>
<accession>A0A5C3PA08</accession>
<name>A0A5C3PA08_9APHY</name>
<gene>
    <name evidence="1" type="ORF">K466DRAFT_588397</name>
</gene>